<protein>
    <submittedName>
        <fullName evidence="3">Uncharacterized protein</fullName>
    </submittedName>
</protein>
<keyword evidence="2" id="KW-0732">Signal</keyword>
<feature type="compositionally biased region" description="Basic and acidic residues" evidence="1">
    <location>
        <begin position="207"/>
        <end position="220"/>
    </location>
</feature>
<evidence type="ECO:0000256" key="2">
    <source>
        <dbReference type="SAM" id="SignalP"/>
    </source>
</evidence>
<accession>A0A7S0PZA8</accession>
<evidence type="ECO:0000256" key="1">
    <source>
        <dbReference type="SAM" id="MobiDB-lite"/>
    </source>
</evidence>
<dbReference type="EMBL" id="HBEY01010486">
    <property type="protein sequence ID" value="CAD8601761.1"/>
    <property type="molecule type" value="Transcribed_RNA"/>
</dbReference>
<evidence type="ECO:0000313" key="3">
    <source>
        <dbReference type="EMBL" id="CAD8601761.1"/>
    </source>
</evidence>
<feature type="region of interest" description="Disordered" evidence="1">
    <location>
        <begin position="191"/>
        <end position="220"/>
    </location>
</feature>
<proteinExistence type="predicted"/>
<reference evidence="3" key="1">
    <citation type="submission" date="2021-01" db="EMBL/GenBank/DDBJ databases">
        <authorList>
            <person name="Corre E."/>
            <person name="Pelletier E."/>
            <person name="Niang G."/>
            <person name="Scheremetjew M."/>
            <person name="Finn R."/>
            <person name="Kale V."/>
            <person name="Holt S."/>
            <person name="Cochrane G."/>
            <person name="Meng A."/>
            <person name="Brown T."/>
            <person name="Cohen L."/>
        </authorList>
    </citation>
    <scope>NUCLEOTIDE SEQUENCE</scope>
    <source>
        <strain evidence="3">PLY182g</strain>
    </source>
</reference>
<organism evidence="3">
    <name type="scientific">Coccolithus braarudii</name>
    <dbReference type="NCBI Taxonomy" id="221442"/>
    <lineage>
        <taxon>Eukaryota</taxon>
        <taxon>Haptista</taxon>
        <taxon>Haptophyta</taxon>
        <taxon>Prymnesiophyceae</taxon>
        <taxon>Coccolithales</taxon>
        <taxon>Coccolithaceae</taxon>
        <taxon>Coccolithus</taxon>
    </lineage>
</organism>
<name>A0A7S0PZA8_9EUKA</name>
<dbReference type="AlphaFoldDB" id="A0A7S0PZA8"/>
<sequence length="220" mass="24004">MSTQRRGKLVSKFLTALCALPSTRASSYPQRGIHTGNNRINWPTGCCEGDLVVIDFRDEQGDGNDGEGMLSLSGTADDIIKHAIRGNKGYMWKTYGPFCAPEGYHNLSYVSDINPEETTFTIKDSYGLVKAQGGMSDFPATFHTIAPSKFCSPEGGLSDAVKIKRSRKLFAAHDQYMPRAELEKQGLAIPQDMHPPLSVWDNSGGQRSRESRRADAGGAA</sequence>
<feature type="signal peptide" evidence="2">
    <location>
        <begin position="1"/>
        <end position="25"/>
    </location>
</feature>
<gene>
    <name evidence="3" type="ORF">CPEL01642_LOCUS5092</name>
</gene>
<feature type="chain" id="PRO_5031076925" evidence="2">
    <location>
        <begin position="26"/>
        <end position="220"/>
    </location>
</feature>